<gene>
    <name evidence="7" type="ORF">EI293_11570</name>
</gene>
<dbReference type="EMBL" id="RWIU01000003">
    <property type="protein sequence ID" value="RSK43522.1"/>
    <property type="molecule type" value="Genomic_DNA"/>
</dbReference>
<dbReference type="InterPro" id="IPR050833">
    <property type="entry name" value="Poly_Biosynth_Transport"/>
</dbReference>
<evidence type="ECO:0000256" key="5">
    <source>
        <dbReference type="ARBA" id="ARBA00023136"/>
    </source>
</evidence>
<comment type="subcellular location">
    <subcellularLocation>
        <location evidence="1">Cell membrane</location>
        <topology evidence="1">Multi-pass membrane protein</topology>
    </subcellularLocation>
</comment>
<dbReference type="GO" id="GO:0005886">
    <property type="term" value="C:plasma membrane"/>
    <property type="evidence" value="ECO:0007669"/>
    <property type="project" value="UniProtKB-SubCell"/>
</dbReference>
<dbReference type="PANTHER" id="PTHR30250:SF11">
    <property type="entry name" value="O-ANTIGEN TRANSPORTER-RELATED"/>
    <property type="match status" value="1"/>
</dbReference>
<feature type="transmembrane region" description="Helical" evidence="6">
    <location>
        <begin position="174"/>
        <end position="192"/>
    </location>
</feature>
<feature type="transmembrane region" description="Helical" evidence="6">
    <location>
        <begin position="355"/>
        <end position="378"/>
    </location>
</feature>
<keyword evidence="3 6" id="KW-0812">Transmembrane</keyword>
<evidence type="ECO:0000256" key="4">
    <source>
        <dbReference type="ARBA" id="ARBA00022989"/>
    </source>
</evidence>
<dbReference type="PANTHER" id="PTHR30250">
    <property type="entry name" value="PST FAMILY PREDICTED COLANIC ACID TRANSPORTER"/>
    <property type="match status" value="1"/>
</dbReference>
<feature type="transmembrane region" description="Helical" evidence="6">
    <location>
        <begin position="63"/>
        <end position="85"/>
    </location>
</feature>
<proteinExistence type="predicted"/>
<feature type="transmembrane region" description="Helical" evidence="6">
    <location>
        <begin position="271"/>
        <end position="290"/>
    </location>
</feature>
<feature type="transmembrane region" description="Helical" evidence="6">
    <location>
        <begin position="138"/>
        <end position="162"/>
    </location>
</feature>
<dbReference type="Pfam" id="PF01943">
    <property type="entry name" value="Polysacc_synt"/>
    <property type="match status" value="1"/>
</dbReference>
<feature type="transmembrane region" description="Helical" evidence="6">
    <location>
        <begin position="478"/>
        <end position="500"/>
    </location>
</feature>
<feature type="transmembrane region" description="Helical" evidence="6">
    <location>
        <begin position="445"/>
        <end position="466"/>
    </location>
</feature>
<feature type="transmembrane region" description="Helical" evidence="6">
    <location>
        <begin position="97"/>
        <end position="118"/>
    </location>
</feature>
<feature type="transmembrane region" description="Helical" evidence="6">
    <location>
        <begin position="30"/>
        <end position="51"/>
    </location>
</feature>
<evidence type="ECO:0000256" key="6">
    <source>
        <dbReference type="SAM" id="Phobius"/>
    </source>
</evidence>
<evidence type="ECO:0000313" key="7">
    <source>
        <dbReference type="EMBL" id="RSK43522.1"/>
    </source>
</evidence>
<sequence length="509" mass="55714">MTGRPPTHLFTKSPLHLLGIVQRQGLRNTIISYLGLALGFVSTTLVLPRFLEPQQLGLTTTLSAVATLFAQVAAFGFASVGIRFFPYFRNRENGHHGFLPLLVGVPLLGFVVVLALYLMGRPVLMAVYEKEAAVLAPYYLWAAVFALFTLLYSLLDAYLKALYHTAFSSFLQDILLRLLILGGAVLFAQGWLSFHGYVLWYVSVNAVLVLLLTGYLLHIGELHWRPRRAVLAVRPVQELLSVGAFTLLSSLAGSIIMYIDNLMVGAQVNLAAAGIYGIAFNISTALAIPARSLNKIAFPLLADYWKQQNLVGMADFYRRTTRLNTLIGCFLALGIGLNLDFIYSLMRADYAQGTVVVLLLLSSRLFDGITGVNGLILITSPRYRSDLIFNSSLALLTIGLNVVLIPRLGIRGAALAAVVAQMSINLARTWFVWHSFGMQPFTWRIPLILFITAVAGGLAWLVPALGSPLLTMLLRSTVITAVYGGLILVTGTAPEVITLFRSLKKRLDA</sequence>
<feature type="transmembrane region" description="Helical" evidence="6">
    <location>
        <begin position="198"/>
        <end position="218"/>
    </location>
</feature>
<dbReference type="Proteomes" id="UP000270291">
    <property type="component" value="Unassembled WGS sequence"/>
</dbReference>
<feature type="transmembrane region" description="Helical" evidence="6">
    <location>
        <begin position="323"/>
        <end position="343"/>
    </location>
</feature>
<dbReference type="AlphaFoldDB" id="A0A428KBD9"/>
<dbReference type="OrthoDB" id="88014at2"/>
<comment type="caution">
    <text evidence="7">The sequence shown here is derived from an EMBL/GenBank/DDBJ whole genome shotgun (WGS) entry which is preliminary data.</text>
</comment>
<keyword evidence="8" id="KW-1185">Reference proteome</keyword>
<keyword evidence="4 6" id="KW-1133">Transmembrane helix</keyword>
<evidence type="ECO:0000313" key="8">
    <source>
        <dbReference type="Proteomes" id="UP000270291"/>
    </source>
</evidence>
<accession>A0A428KBD9</accession>
<protein>
    <submittedName>
        <fullName evidence="7">Uncharacterized protein</fullName>
    </submittedName>
</protein>
<keyword evidence="2" id="KW-1003">Cell membrane</keyword>
<feature type="transmembrane region" description="Helical" evidence="6">
    <location>
        <begin position="239"/>
        <end position="259"/>
    </location>
</feature>
<feature type="transmembrane region" description="Helical" evidence="6">
    <location>
        <begin position="387"/>
        <end position="406"/>
    </location>
</feature>
<evidence type="ECO:0000256" key="3">
    <source>
        <dbReference type="ARBA" id="ARBA00022692"/>
    </source>
</evidence>
<organism evidence="7 8">
    <name type="scientific">Hymenobacter perfusus</name>
    <dbReference type="NCBI Taxonomy" id="1236770"/>
    <lineage>
        <taxon>Bacteria</taxon>
        <taxon>Pseudomonadati</taxon>
        <taxon>Bacteroidota</taxon>
        <taxon>Cytophagia</taxon>
        <taxon>Cytophagales</taxon>
        <taxon>Hymenobacteraceae</taxon>
        <taxon>Hymenobacter</taxon>
    </lineage>
</organism>
<dbReference type="InterPro" id="IPR002797">
    <property type="entry name" value="Polysacc_synth"/>
</dbReference>
<keyword evidence="5 6" id="KW-0472">Membrane</keyword>
<reference evidence="7 8" key="1">
    <citation type="submission" date="2018-12" db="EMBL/GenBank/DDBJ databases">
        <authorList>
            <person name="Feng G."/>
            <person name="Zhu H."/>
        </authorList>
    </citation>
    <scope>NUCLEOTIDE SEQUENCE [LARGE SCALE GENOMIC DNA]</scope>
    <source>
        <strain evidence="7 8">LMG 26000</strain>
    </source>
</reference>
<name>A0A428KBD9_9BACT</name>
<evidence type="ECO:0000256" key="1">
    <source>
        <dbReference type="ARBA" id="ARBA00004651"/>
    </source>
</evidence>
<feature type="transmembrane region" description="Helical" evidence="6">
    <location>
        <begin position="412"/>
        <end position="433"/>
    </location>
</feature>
<evidence type="ECO:0000256" key="2">
    <source>
        <dbReference type="ARBA" id="ARBA00022475"/>
    </source>
</evidence>